<evidence type="ECO:0000259" key="5">
    <source>
        <dbReference type="Pfam" id="PF14833"/>
    </source>
</evidence>
<evidence type="ECO:0000256" key="2">
    <source>
        <dbReference type="ARBA" id="ARBA00023002"/>
    </source>
</evidence>
<evidence type="ECO:0000313" key="7">
    <source>
        <dbReference type="Proteomes" id="UP001232973"/>
    </source>
</evidence>
<sequence length="306" mass="32227">MLTEHAVLSPERTTIGFVGTGVMGRSMAANLMKAGYRLVVSTRTREKAQPLLDAGAVWKDTAGEVAAAADVIITIVGLPSDVEEVYLHEGGIIHRAKPGAYLIDMTTSAPALARRIYEQAKARGLHALDAPVSGGDVGAKNGTLVIMVGGEEPDFQAVQPIFEALGKNIVLHGPAGMGQHAKMCNQIAIATNMIGVAEAMAYAVKAGLDPERVLSSITGGAAGSWSLSNLAPRMIRGDFAPGFYIQHLVKDLRIALDMADQLGLALPGVKLSESMYEALIERGEAYSGTQALYKYYVPDAQGGAHD</sequence>
<dbReference type="InterPro" id="IPR006115">
    <property type="entry name" value="6PGDH_NADP-bd"/>
</dbReference>
<accession>A0ABT9XKH6</accession>
<dbReference type="SUPFAM" id="SSF48179">
    <property type="entry name" value="6-phosphogluconate dehydrogenase C-terminal domain-like"/>
    <property type="match status" value="1"/>
</dbReference>
<evidence type="ECO:0000256" key="1">
    <source>
        <dbReference type="ARBA" id="ARBA00009080"/>
    </source>
</evidence>
<evidence type="ECO:0000259" key="4">
    <source>
        <dbReference type="Pfam" id="PF03446"/>
    </source>
</evidence>
<dbReference type="InterPro" id="IPR015815">
    <property type="entry name" value="HIBADH-related"/>
</dbReference>
<dbReference type="Pfam" id="PF03446">
    <property type="entry name" value="NAD_binding_2"/>
    <property type="match status" value="1"/>
</dbReference>
<feature type="domain" description="6-phosphogluconate dehydrogenase NADP-binding" evidence="4">
    <location>
        <begin position="14"/>
        <end position="171"/>
    </location>
</feature>
<organism evidence="6 7">
    <name type="scientific">Alicyclobacillus cycloheptanicus</name>
    <dbReference type="NCBI Taxonomy" id="1457"/>
    <lineage>
        <taxon>Bacteria</taxon>
        <taxon>Bacillati</taxon>
        <taxon>Bacillota</taxon>
        <taxon>Bacilli</taxon>
        <taxon>Bacillales</taxon>
        <taxon>Alicyclobacillaceae</taxon>
        <taxon>Alicyclobacillus</taxon>
    </lineage>
</organism>
<dbReference type="SUPFAM" id="SSF51735">
    <property type="entry name" value="NAD(P)-binding Rossmann-fold domains"/>
    <property type="match status" value="1"/>
</dbReference>
<dbReference type="InterPro" id="IPR029154">
    <property type="entry name" value="HIBADH-like_NADP-bd"/>
</dbReference>
<evidence type="ECO:0000256" key="3">
    <source>
        <dbReference type="ARBA" id="ARBA00023027"/>
    </source>
</evidence>
<dbReference type="RefSeq" id="WP_307016290.1">
    <property type="nucleotide sequence ID" value="NZ_JAUANV010000017.1"/>
</dbReference>
<dbReference type="InterPro" id="IPR008927">
    <property type="entry name" value="6-PGluconate_DH-like_C_sf"/>
</dbReference>
<keyword evidence="3" id="KW-0520">NAD</keyword>
<keyword evidence="7" id="KW-1185">Reference proteome</keyword>
<dbReference type="GO" id="GO:0008442">
    <property type="term" value="F:3-hydroxyisobutyrate dehydrogenase activity"/>
    <property type="evidence" value="ECO:0007669"/>
    <property type="project" value="UniProtKB-EC"/>
</dbReference>
<feature type="domain" description="3-hydroxyisobutyrate dehydrogenase-like NAD-binding" evidence="5">
    <location>
        <begin position="176"/>
        <end position="296"/>
    </location>
</feature>
<dbReference type="Gene3D" id="3.40.50.720">
    <property type="entry name" value="NAD(P)-binding Rossmann-like Domain"/>
    <property type="match status" value="1"/>
</dbReference>
<dbReference type="PIRSF" id="PIRSF000103">
    <property type="entry name" value="HIBADH"/>
    <property type="match status" value="1"/>
</dbReference>
<proteinExistence type="inferred from homology"/>
<dbReference type="Gene3D" id="1.10.1040.10">
    <property type="entry name" value="N-(1-d-carboxylethyl)-l-norvaline Dehydrogenase, domain 2"/>
    <property type="match status" value="1"/>
</dbReference>
<name>A0ABT9XKH6_9BACL</name>
<reference evidence="6 7" key="1">
    <citation type="submission" date="2023-07" db="EMBL/GenBank/DDBJ databases">
        <title>Genomic Encyclopedia of Type Strains, Phase IV (KMG-IV): sequencing the most valuable type-strain genomes for metagenomic binning, comparative biology and taxonomic classification.</title>
        <authorList>
            <person name="Goeker M."/>
        </authorList>
    </citation>
    <scope>NUCLEOTIDE SEQUENCE [LARGE SCALE GENOMIC DNA]</scope>
    <source>
        <strain evidence="6 7">DSM 4006</strain>
    </source>
</reference>
<evidence type="ECO:0000313" key="6">
    <source>
        <dbReference type="EMBL" id="MDQ0190246.1"/>
    </source>
</evidence>
<dbReference type="PANTHER" id="PTHR43060:SF15">
    <property type="entry name" value="3-HYDROXYISOBUTYRATE DEHYDROGENASE-LIKE 1, MITOCHONDRIAL-RELATED"/>
    <property type="match status" value="1"/>
</dbReference>
<dbReference type="EC" id="1.1.1.31" evidence="6"/>
<gene>
    <name evidence="6" type="ORF">J2S03_002110</name>
</gene>
<dbReference type="EMBL" id="JAUSTP010000016">
    <property type="protein sequence ID" value="MDQ0190246.1"/>
    <property type="molecule type" value="Genomic_DNA"/>
</dbReference>
<dbReference type="InterPro" id="IPR013328">
    <property type="entry name" value="6PGD_dom2"/>
</dbReference>
<protein>
    <submittedName>
        <fullName evidence="6">3-hydroxyisobutyrate dehydrogenase</fullName>
        <ecNumber evidence="6">1.1.1.31</ecNumber>
    </submittedName>
</protein>
<dbReference type="Pfam" id="PF14833">
    <property type="entry name" value="NAD_binding_11"/>
    <property type="match status" value="1"/>
</dbReference>
<comment type="similarity">
    <text evidence="1">Belongs to the HIBADH-related family.</text>
</comment>
<dbReference type="PANTHER" id="PTHR43060">
    <property type="entry name" value="3-HYDROXYISOBUTYRATE DEHYDROGENASE-LIKE 1, MITOCHONDRIAL-RELATED"/>
    <property type="match status" value="1"/>
</dbReference>
<keyword evidence="2 6" id="KW-0560">Oxidoreductase</keyword>
<dbReference type="Proteomes" id="UP001232973">
    <property type="component" value="Unassembled WGS sequence"/>
</dbReference>
<comment type="caution">
    <text evidence="6">The sequence shown here is derived from an EMBL/GenBank/DDBJ whole genome shotgun (WGS) entry which is preliminary data.</text>
</comment>
<dbReference type="InterPro" id="IPR036291">
    <property type="entry name" value="NAD(P)-bd_dom_sf"/>
</dbReference>